<proteinExistence type="predicted"/>
<dbReference type="GeneID" id="64593868"/>
<dbReference type="AlphaFoldDB" id="A0A9P7ASH0"/>
<dbReference type="Proteomes" id="UP000719766">
    <property type="component" value="Unassembled WGS sequence"/>
</dbReference>
<sequence length="305" mass="34372">MSDSAKCKVQSAKCKVQSAMSNVQCPMSDDFQVCIRHALEIRPLRGHRDVSLYNGPAGDQEPPRVTNPIEDPHIIDDSRNLRDTPANAPANPPQAHHELPVHHDPHNGIQRGSDEGIQRDPHEGDAVCHSREPQREVVDNHRNDPYEDTPHHAPRDTLHDPHQPLHSHSREPWYMHEAVHHHEVHHSREDTPITERDALYPRNAFYHRNSRNYHHAGLQPHDNYGPEPRANSEFAMRDSSPALEDLVLTMLVRVDTLDVMTLMNGGHLVEELTVTMGTLKAGLVTGIPDGQIVRDPVNPPHPPPS</sequence>
<feature type="compositionally biased region" description="Basic and acidic residues" evidence="1">
    <location>
        <begin position="95"/>
        <end position="168"/>
    </location>
</feature>
<protein>
    <submittedName>
        <fullName evidence="2">Uncharacterized protein</fullName>
    </submittedName>
</protein>
<dbReference type="OrthoDB" id="2668062at2759"/>
<feature type="region of interest" description="Disordered" evidence="1">
    <location>
        <begin position="53"/>
        <end position="168"/>
    </location>
</feature>
<feature type="compositionally biased region" description="Basic and acidic residues" evidence="1">
    <location>
        <begin position="70"/>
        <end position="82"/>
    </location>
</feature>
<dbReference type="EMBL" id="JABBWE010000027">
    <property type="protein sequence ID" value="KAG1794169.1"/>
    <property type="molecule type" value="Genomic_DNA"/>
</dbReference>
<name>A0A9P7ASH0_9AGAM</name>
<accession>A0A9P7ASH0</accession>
<dbReference type="RefSeq" id="XP_041160397.1">
    <property type="nucleotide sequence ID" value="XM_041300104.1"/>
</dbReference>
<evidence type="ECO:0000313" key="2">
    <source>
        <dbReference type="EMBL" id="KAG1794169.1"/>
    </source>
</evidence>
<keyword evidence="3" id="KW-1185">Reference proteome</keyword>
<reference evidence="2" key="1">
    <citation type="journal article" date="2020" name="New Phytol.">
        <title>Comparative genomics reveals dynamic genome evolution in host specialist ectomycorrhizal fungi.</title>
        <authorList>
            <person name="Lofgren L.A."/>
            <person name="Nguyen N.H."/>
            <person name="Vilgalys R."/>
            <person name="Ruytinx J."/>
            <person name="Liao H.L."/>
            <person name="Branco S."/>
            <person name="Kuo A."/>
            <person name="LaButti K."/>
            <person name="Lipzen A."/>
            <person name="Andreopoulos W."/>
            <person name="Pangilinan J."/>
            <person name="Riley R."/>
            <person name="Hundley H."/>
            <person name="Na H."/>
            <person name="Barry K."/>
            <person name="Grigoriev I.V."/>
            <person name="Stajich J.E."/>
            <person name="Kennedy P.G."/>
        </authorList>
    </citation>
    <scope>NUCLEOTIDE SEQUENCE</scope>
    <source>
        <strain evidence="2">S12</strain>
    </source>
</reference>
<evidence type="ECO:0000313" key="3">
    <source>
        <dbReference type="Proteomes" id="UP000719766"/>
    </source>
</evidence>
<gene>
    <name evidence="2" type="ORF">HD556DRAFT_1308229</name>
</gene>
<organism evidence="2 3">
    <name type="scientific">Suillus plorans</name>
    <dbReference type="NCBI Taxonomy" id="116603"/>
    <lineage>
        <taxon>Eukaryota</taxon>
        <taxon>Fungi</taxon>
        <taxon>Dikarya</taxon>
        <taxon>Basidiomycota</taxon>
        <taxon>Agaricomycotina</taxon>
        <taxon>Agaricomycetes</taxon>
        <taxon>Agaricomycetidae</taxon>
        <taxon>Boletales</taxon>
        <taxon>Suillineae</taxon>
        <taxon>Suillaceae</taxon>
        <taxon>Suillus</taxon>
    </lineage>
</organism>
<comment type="caution">
    <text evidence="2">The sequence shown here is derived from an EMBL/GenBank/DDBJ whole genome shotgun (WGS) entry which is preliminary data.</text>
</comment>
<evidence type="ECO:0000256" key="1">
    <source>
        <dbReference type="SAM" id="MobiDB-lite"/>
    </source>
</evidence>